<proteinExistence type="predicted"/>
<evidence type="ECO:0000313" key="1">
    <source>
        <dbReference type="EMBL" id="CAE8652731.1"/>
    </source>
</evidence>
<accession>A0A813IKN5</accession>
<protein>
    <submittedName>
        <fullName evidence="1">Uncharacterized protein</fullName>
    </submittedName>
</protein>
<feature type="non-terminal residue" evidence="1">
    <location>
        <position position="93"/>
    </location>
</feature>
<sequence length="93" mass="10454">GCMLCPPRPHLCVGRWSCSSSELRRESWSSQRNQCCNLRGCCFAESPDMSSAAWCEPTLPAQWRPARLSWAVWSFSSSFDLNSRKALPALGWA</sequence>
<name>A0A813IKN5_POLGL</name>
<dbReference type="AlphaFoldDB" id="A0A813IKN5"/>
<dbReference type="EMBL" id="CAJNNW010011060">
    <property type="protein sequence ID" value="CAE8652731.1"/>
    <property type="molecule type" value="Genomic_DNA"/>
</dbReference>
<dbReference type="Proteomes" id="UP000626109">
    <property type="component" value="Unassembled WGS sequence"/>
</dbReference>
<feature type="non-terminal residue" evidence="1">
    <location>
        <position position="1"/>
    </location>
</feature>
<gene>
    <name evidence="1" type="ORF">PGLA2088_LOCUS9926</name>
</gene>
<evidence type="ECO:0000313" key="2">
    <source>
        <dbReference type="Proteomes" id="UP000626109"/>
    </source>
</evidence>
<comment type="caution">
    <text evidence="1">The sequence shown here is derived from an EMBL/GenBank/DDBJ whole genome shotgun (WGS) entry which is preliminary data.</text>
</comment>
<organism evidence="1 2">
    <name type="scientific">Polarella glacialis</name>
    <name type="common">Dinoflagellate</name>
    <dbReference type="NCBI Taxonomy" id="89957"/>
    <lineage>
        <taxon>Eukaryota</taxon>
        <taxon>Sar</taxon>
        <taxon>Alveolata</taxon>
        <taxon>Dinophyceae</taxon>
        <taxon>Suessiales</taxon>
        <taxon>Suessiaceae</taxon>
        <taxon>Polarella</taxon>
    </lineage>
</organism>
<reference evidence="1" key="1">
    <citation type="submission" date="2021-02" db="EMBL/GenBank/DDBJ databases">
        <authorList>
            <person name="Dougan E. K."/>
            <person name="Rhodes N."/>
            <person name="Thang M."/>
            <person name="Chan C."/>
        </authorList>
    </citation>
    <scope>NUCLEOTIDE SEQUENCE</scope>
</reference>